<dbReference type="InterPro" id="IPR001024">
    <property type="entry name" value="PLAT/LH2_dom"/>
</dbReference>
<dbReference type="Pfam" id="PF01477">
    <property type="entry name" value="PLAT"/>
    <property type="match status" value="1"/>
</dbReference>
<name>A0A819ILV7_9BILA</name>
<dbReference type="GO" id="GO:0005262">
    <property type="term" value="F:calcium channel activity"/>
    <property type="evidence" value="ECO:0007669"/>
    <property type="project" value="TreeGrafter"/>
</dbReference>
<dbReference type="PANTHER" id="PTHR10877">
    <property type="entry name" value="POLYCYSTIN FAMILY MEMBER"/>
    <property type="match status" value="1"/>
</dbReference>
<dbReference type="PROSITE" id="PS50095">
    <property type="entry name" value="PLAT"/>
    <property type="match status" value="1"/>
</dbReference>
<dbReference type="EMBL" id="CAJOAZ010002348">
    <property type="protein sequence ID" value="CAF3920086.1"/>
    <property type="molecule type" value="Genomic_DNA"/>
</dbReference>
<dbReference type="PANTHER" id="PTHR10877:SF150">
    <property type="entry name" value="REJ DOMAIN-CONTAINING PROTEIN"/>
    <property type="match status" value="1"/>
</dbReference>
<evidence type="ECO:0000313" key="3">
    <source>
        <dbReference type="EMBL" id="CAF0869868.1"/>
    </source>
</evidence>
<dbReference type="Proteomes" id="UP000663844">
    <property type="component" value="Unassembled WGS sequence"/>
</dbReference>
<dbReference type="Gene3D" id="2.60.60.20">
    <property type="entry name" value="PLAT/LH2 domain"/>
    <property type="match status" value="1"/>
</dbReference>
<evidence type="ECO:0000259" key="2">
    <source>
        <dbReference type="PROSITE" id="PS50095"/>
    </source>
</evidence>
<proteinExistence type="predicted"/>
<dbReference type="SUPFAM" id="SSF49723">
    <property type="entry name" value="Lipase/lipooxygenase domain (PLAT/LH2 domain)"/>
    <property type="match status" value="1"/>
</dbReference>
<comment type="caution">
    <text evidence="4">The sequence shown here is derived from an EMBL/GenBank/DDBJ whole genome shotgun (WGS) entry which is preliminary data.</text>
</comment>
<dbReference type="GO" id="GO:0050982">
    <property type="term" value="P:detection of mechanical stimulus"/>
    <property type="evidence" value="ECO:0007669"/>
    <property type="project" value="TreeGrafter"/>
</dbReference>
<reference evidence="4" key="1">
    <citation type="submission" date="2021-02" db="EMBL/GenBank/DDBJ databases">
        <authorList>
            <person name="Nowell W R."/>
        </authorList>
    </citation>
    <scope>NUCLEOTIDE SEQUENCE</scope>
</reference>
<accession>A0A819ILV7</accession>
<sequence>MLSTTFYKDKKDLEKVDVTPLSDNYCTDQYFYQILVFTTHRPNAGTNSKIHFIFAGKEDETPVRTFVDPHRKILQRGGTEGLIIAVPKSLGSLNYLYIWHDNSGQHDKTS</sequence>
<gene>
    <name evidence="3" type="ORF">JYZ213_LOCUS8895</name>
    <name evidence="4" type="ORF">OXD698_LOCUS24971</name>
</gene>
<dbReference type="InterPro" id="IPR051223">
    <property type="entry name" value="Polycystin"/>
</dbReference>
<evidence type="ECO:0000256" key="1">
    <source>
        <dbReference type="PROSITE-ProRule" id="PRU00152"/>
    </source>
</evidence>
<comment type="caution">
    <text evidence="1">Lacks conserved residue(s) required for the propagation of feature annotation.</text>
</comment>
<dbReference type="AlphaFoldDB" id="A0A819ILV7"/>
<dbReference type="GO" id="GO:0016020">
    <property type="term" value="C:membrane"/>
    <property type="evidence" value="ECO:0007669"/>
    <property type="project" value="TreeGrafter"/>
</dbReference>
<feature type="domain" description="PLAT" evidence="2">
    <location>
        <begin position="30"/>
        <end position="110"/>
    </location>
</feature>
<dbReference type="EMBL" id="CAJNOG010000062">
    <property type="protein sequence ID" value="CAF0869868.1"/>
    <property type="molecule type" value="Genomic_DNA"/>
</dbReference>
<evidence type="ECO:0000313" key="5">
    <source>
        <dbReference type="Proteomes" id="UP000663844"/>
    </source>
</evidence>
<dbReference type="Proteomes" id="UP000663845">
    <property type="component" value="Unassembled WGS sequence"/>
</dbReference>
<evidence type="ECO:0000313" key="4">
    <source>
        <dbReference type="EMBL" id="CAF3920086.1"/>
    </source>
</evidence>
<dbReference type="InterPro" id="IPR036392">
    <property type="entry name" value="PLAT/LH2_dom_sf"/>
</dbReference>
<protein>
    <recommendedName>
        <fullName evidence="2">PLAT domain-containing protein</fullName>
    </recommendedName>
</protein>
<organism evidence="4 5">
    <name type="scientific">Adineta steineri</name>
    <dbReference type="NCBI Taxonomy" id="433720"/>
    <lineage>
        <taxon>Eukaryota</taxon>
        <taxon>Metazoa</taxon>
        <taxon>Spiralia</taxon>
        <taxon>Gnathifera</taxon>
        <taxon>Rotifera</taxon>
        <taxon>Eurotatoria</taxon>
        <taxon>Bdelloidea</taxon>
        <taxon>Adinetida</taxon>
        <taxon>Adinetidae</taxon>
        <taxon>Adineta</taxon>
    </lineage>
</organism>